<dbReference type="AlphaFoldDB" id="A0A176WL58"/>
<evidence type="ECO:0000313" key="1">
    <source>
        <dbReference type="EMBL" id="OAE33042.1"/>
    </source>
</evidence>
<name>A0A176WL58_MARPO</name>
<accession>A0A176WL58</accession>
<proteinExistence type="predicted"/>
<evidence type="ECO:0000313" key="2">
    <source>
        <dbReference type="Proteomes" id="UP000077202"/>
    </source>
</evidence>
<gene>
    <name evidence="1" type="ORF">AXG93_1913s1440</name>
</gene>
<keyword evidence="2" id="KW-1185">Reference proteome</keyword>
<reference evidence="1" key="1">
    <citation type="submission" date="2016-03" db="EMBL/GenBank/DDBJ databases">
        <title>Mechanisms controlling the formation of the plant cell surface in tip-growing cells are functionally conserved among land plants.</title>
        <authorList>
            <person name="Honkanen S."/>
            <person name="Jones V.A."/>
            <person name="Morieri G."/>
            <person name="Champion C."/>
            <person name="Hetherington A.J."/>
            <person name="Kelly S."/>
            <person name="Saint-Marcoux D."/>
            <person name="Proust H."/>
            <person name="Prescott H."/>
            <person name="Dolan L."/>
        </authorList>
    </citation>
    <scope>NUCLEOTIDE SEQUENCE [LARGE SCALE GENOMIC DNA]</scope>
    <source>
        <tissue evidence="1">Whole gametophyte</tissue>
    </source>
</reference>
<sequence>MALVSCSSPSESLPSGFGAAAATYYERDSDCACRSLAGSRHQTYRANWRNVTGREGKGRRTKIAGERVLPTPSG</sequence>
<dbReference type="EMBL" id="LVLJ01000695">
    <property type="protein sequence ID" value="OAE33042.1"/>
    <property type="molecule type" value="Genomic_DNA"/>
</dbReference>
<protein>
    <submittedName>
        <fullName evidence="1">Uncharacterized protein</fullName>
    </submittedName>
</protein>
<dbReference type="Proteomes" id="UP000077202">
    <property type="component" value="Unassembled WGS sequence"/>
</dbReference>
<organism evidence="1 2">
    <name type="scientific">Marchantia polymorpha subsp. ruderalis</name>
    <dbReference type="NCBI Taxonomy" id="1480154"/>
    <lineage>
        <taxon>Eukaryota</taxon>
        <taxon>Viridiplantae</taxon>
        <taxon>Streptophyta</taxon>
        <taxon>Embryophyta</taxon>
        <taxon>Marchantiophyta</taxon>
        <taxon>Marchantiopsida</taxon>
        <taxon>Marchantiidae</taxon>
        <taxon>Marchantiales</taxon>
        <taxon>Marchantiaceae</taxon>
        <taxon>Marchantia</taxon>
    </lineage>
</organism>
<comment type="caution">
    <text evidence="1">The sequence shown here is derived from an EMBL/GenBank/DDBJ whole genome shotgun (WGS) entry which is preliminary data.</text>
</comment>